<dbReference type="EMBL" id="JAKMXF010000062">
    <property type="protein sequence ID" value="KAI6659429.1"/>
    <property type="molecule type" value="Genomic_DNA"/>
</dbReference>
<name>A0AAV7KEA6_9METZ</name>
<feature type="domain" description="TRAF1-6 MATH" evidence="1">
    <location>
        <begin position="77"/>
        <end position="163"/>
    </location>
</feature>
<accession>A0AAV7KEA6</accession>
<evidence type="ECO:0000313" key="2">
    <source>
        <dbReference type="EMBL" id="KAI6659429.1"/>
    </source>
</evidence>
<dbReference type="AlphaFoldDB" id="A0AAV7KEA6"/>
<protein>
    <recommendedName>
        <fullName evidence="1">TRAF1-6 MATH domain-containing protein</fullName>
    </recommendedName>
</protein>
<reference evidence="2 3" key="1">
    <citation type="journal article" date="2023" name="BMC Biol.">
        <title>The compact genome of the sponge Oopsacas minuta (Hexactinellida) is lacking key metazoan core genes.</title>
        <authorList>
            <person name="Santini S."/>
            <person name="Schenkelaars Q."/>
            <person name="Jourda C."/>
            <person name="Duchesne M."/>
            <person name="Belahbib H."/>
            <person name="Rocher C."/>
            <person name="Selva M."/>
            <person name="Riesgo A."/>
            <person name="Vervoort M."/>
            <person name="Leys S.P."/>
            <person name="Kodjabachian L."/>
            <person name="Le Bivic A."/>
            <person name="Borchiellini C."/>
            <person name="Claverie J.M."/>
            <person name="Renard E."/>
        </authorList>
    </citation>
    <scope>NUCLEOTIDE SEQUENCE [LARGE SCALE GENOMIC DNA]</scope>
    <source>
        <strain evidence="2">SPO-2</strain>
    </source>
</reference>
<organism evidence="2 3">
    <name type="scientific">Oopsacas minuta</name>
    <dbReference type="NCBI Taxonomy" id="111878"/>
    <lineage>
        <taxon>Eukaryota</taxon>
        <taxon>Metazoa</taxon>
        <taxon>Porifera</taxon>
        <taxon>Hexactinellida</taxon>
        <taxon>Hexasterophora</taxon>
        <taxon>Lyssacinosida</taxon>
        <taxon>Leucopsacidae</taxon>
        <taxon>Oopsacas</taxon>
    </lineage>
</organism>
<comment type="caution">
    <text evidence="2">The sequence shown here is derived from an EMBL/GenBank/DDBJ whole genome shotgun (WGS) entry which is preliminary data.</text>
</comment>
<evidence type="ECO:0000313" key="3">
    <source>
        <dbReference type="Proteomes" id="UP001165289"/>
    </source>
</evidence>
<proteinExistence type="predicted"/>
<sequence length="175" mass="20482">MKVKHMNDKLDTGSIKIKNLDKQTTEKDSELKSIIEVLYSYTPLSTGHLEWKINGVRQKIENREIIFTDPFYVGTEAVYIHIMKGGYDDKLHRPIRYKYTLILLNHTNSNNNYEYTKQITKEDLNYPNSFKKPTQLRNEGLGTYLFISKTEILEAKYCKEVSITLLIKMELLPAL</sequence>
<keyword evidence="3" id="KW-1185">Reference proteome</keyword>
<dbReference type="SUPFAM" id="SSF49599">
    <property type="entry name" value="TRAF domain-like"/>
    <property type="match status" value="1"/>
</dbReference>
<gene>
    <name evidence="2" type="ORF">LOD99_10809</name>
</gene>
<dbReference type="Pfam" id="PF21355">
    <property type="entry name" value="TRAF-mep_MATH"/>
    <property type="match status" value="1"/>
</dbReference>
<dbReference type="InterPro" id="IPR049342">
    <property type="entry name" value="TRAF1-6_MATH_dom"/>
</dbReference>
<dbReference type="Gene3D" id="2.60.210.10">
    <property type="entry name" value="Apoptosis, Tumor Necrosis Factor Receptor Associated Protein 2, Chain A"/>
    <property type="match status" value="1"/>
</dbReference>
<dbReference type="InterPro" id="IPR008974">
    <property type="entry name" value="TRAF-like"/>
</dbReference>
<dbReference type="Proteomes" id="UP001165289">
    <property type="component" value="Unassembled WGS sequence"/>
</dbReference>
<evidence type="ECO:0000259" key="1">
    <source>
        <dbReference type="Pfam" id="PF21355"/>
    </source>
</evidence>